<dbReference type="Pfam" id="PF07833">
    <property type="entry name" value="Cu_amine_oxidN1"/>
    <property type="match status" value="1"/>
</dbReference>
<sequence length="419" mass="46450">MKKISAVLLSLILLTSAYSSVQAAEKSLSVKLNGEQIQFSNSAPIIEKGVTLVPLRPLLEKLGVQVQWDQATRTVSGSKEGLSFSLKIGSTNATANGKTVKLDAAPKQIKNVTYVPLRFAAETTGYQVAWNQSLRQVSLTSGKQSESSKGFLWKVENKGNTVYMLGTIHTVDKTIYPLRPEIENAFNAADYLGVEIDFTKIVPDELTKLITDVSEFKDGTTLKDHISAATYNKVTAFLKENGLPENSFDNIKAWYAQQQMGTILGAKQDLDEGMGIDMYFMGKAINTKKPIIGLETFESQYQVFNNFSDSLQEKLLLQFLDPNSLPSSATEMSMDDILKVWKTGDEKNLVKFVDALRWDDDYFKGMQTDRNLAMAEKIKGYLNSDKKETYMIALGASHFAGDSGLVTMLEKAGYKVVKQ</sequence>
<dbReference type="AlphaFoldDB" id="A0A850ESX5"/>
<gene>
    <name evidence="3" type="ORF">HPT30_16280</name>
</gene>
<dbReference type="RefSeq" id="WP_175372388.1">
    <property type="nucleotide sequence ID" value="NZ_JABWCS010000211.1"/>
</dbReference>
<keyword evidence="1" id="KW-0732">Signal</keyword>
<dbReference type="Proteomes" id="UP000564806">
    <property type="component" value="Unassembled WGS sequence"/>
</dbReference>
<dbReference type="InterPro" id="IPR036582">
    <property type="entry name" value="Mao_N_sf"/>
</dbReference>
<feature type="domain" description="Copper amine oxidase-like N-terminal" evidence="2">
    <location>
        <begin position="32"/>
        <end position="138"/>
    </location>
</feature>
<feature type="chain" id="PRO_5032836724" evidence="1">
    <location>
        <begin position="24"/>
        <end position="419"/>
    </location>
</feature>
<proteinExistence type="predicted"/>
<dbReference type="InterPro" id="IPR012854">
    <property type="entry name" value="Cu_amine_oxidase-like_N"/>
</dbReference>
<dbReference type="PANTHER" id="PTHR40590:SF1">
    <property type="entry name" value="CYTOPLASMIC PROTEIN"/>
    <property type="match status" value="1"/>
</dbReference>
<feature type="signal peptide" evidence="1">
    <location>
        <begin position="1"/>
        <end position="23"/>
    </location>
</feature>
<dbReference type="InterPro" id="IPR002816">
    <property type="entry name" value="TraB/PrgY/GumN_fam"/>
</dbReference>
<evidence type="ECO:0000313" key="4">
    <source>
        <dbReference type="Proteomes" id="UP000564806"/>
    </source>
</evidence>
<reference evidence="3" key="1">
    <citation type="submission" date="2020-06" db="EMBL/GenBank/DDBJ databases">
        <title>Paenibacillus sp. nov., isolated from soil.</title>
        <authorList>
            <person name="Seo Y.L."/>
        </authorList>
    </citation>
    <scope>NUCLEOTIDE SEQUENCE [LARGE SCALE GENOMIC DNA]</scope>
    <source>
        <strain evidence="3">JW14</strain>
    </source>
</reference>
<dbReference type="Gene3D" id="3.30.457.10">
    <property type="entry name" value="Copper amine oxidase-like, N-terminal domain"/>
    <property type="match status" value="1"/>
</dbReference>
<evidence type="ECO:0000259" key="2">
    <source>
        <dbReference type="Pfam" id="PF07833"/>
    </source>
</evidence>
<evidence type="ECO:0000313" key="3">
    <source>
        <dbReference type="EMBL" id="NUU61902.1"/>
    </source>
</evidence>
<dbReference type="CDD" id="cd14789">
    <property type="entry name" value="Tiki"/>
    <property type="match status" value="1"/>
</dbReference>
<dbReference type="SUPFAM" id="SSF55383">
    <property type="entry name" value="Copper amine oxidase, domain N"/>
    <property type="match status" value="1"/>
</dbReference>
<comment type="caution">
    <text evidence="3">The sequence shown here is derived from an EMBL/GenBank/DDBJ whole genome shotgun (WGS) entry which is preliminary data.</text>
</comment>
<evidence type="ECO:0000256" key="1">
    <source>
        <dbReference type="SAM" id="SignalP"/>
    </source>
</evidence>
<dbReference type="Pfam" id="PF01963">
    <property type="entry name" value="TraB_PrgY_gumN"/>
    <property type="match status" value="1"/>
</dbReference>
<accession>A0A850ESX5</accession>
<dbReference type="InterPro" id="IPR047111">
    <property type="entry name" value="YbaP-like"/>
</dbReference>
<dbReference type="PANTHER" id="PTHR40590">
    <property type="entry name" value="CYTOPLASMIC PROTEIN-RELATED"/>
    <property type="match status" value="1"/>
</dbReference>
<protein>
    <submittedName>
        <fullName evidence="3">TraB/GumN family protein</fullName>
    </submittedName>
</protein>
<name>A0A850ESX5_9BACL</name>
<dbReference type="EMBL" id="JABWCS010000211">
    <property type="protein sequence ID" value="NUU61902.1"/>
    <property type="molecule type" value="Genomic_DNA"/>
</dbReference>
<keyword evidence="4" id="KW-1185">Reference proteome</keyword>
<organism evidence="3 4">
    <name type="scientific">Paenibacillus agri</name>
    <dbReference type="NCBI Taxonomy" id="2744309"/>
    <lineage>
        <taxon>Bacteria</taxon>
        <taxon>Bacillati</taxon>
        <taxon>Bacillota</taxon>
        <taxon>Bacilli</taxon>
        <taxon>Bacillales</taxon>
        <taxon>Paenibacillaceae</taxon>
        <taxon>Paenibacillus</taxon>
    </lineage>
</organism>